<name>A0AAW4GHN9_9GAMM</name>
<evidence type="ECO:0000313" key="7">
    <source>
        <dbReference type="EMBL" id="MBM9914531.1"/>
    </source>
</evidence>
<evidence type="ECO:0000256" key="2">
    <source>
        <dbReference type="ARBA" id="ARBA00022723"/>
    </source>
</evidence>
<evidence type="ECO:0000256" key="3">
    <source>
        <dbReference type="ARBA" id="ARBA00022801"/>
    </source>
</evidence>
<dbReference type="GO" id="GO:0008237">
    <property type="term" value="F:metallopeptidase activity"/>
    <property type="evidence" value="ECO:0007669"/>
    <property type="project" value="UniProtKB-KW"/>
</dbReference>
<dbReference type="EMBL" id="JAFFTB010000018">
    <property type="protein sequence ID" value="MBM9938661.1"/>
    <property type="molecule type" value="Genomic_DNA"/>
</dbReference>
<keyword evidence="1" id="KW-0645">Protease</keyword>
<keyword evidence="3" id="KW-0378">Hydrolase</keyword>
<dbReference type="SUPFAM" id="SSF102712">
    <property type="entry name" value="JAB1/MPN domain"/>
    <property type="match status" value="1"/>
</dbReference>
<evidence type="ECO:0000256" key="4">
    <source>
        <dbReference type="ARBA" id="ARBA00022833"/>
    </source>
</evidence>
<dbReference type="RefSeq" id="WP_205405439.1">
    <property type="nucleotide sequence ID" value="NZ_JAFFTA010000020.1"/>
</dbReference>
<evidence type="ECO:0000259" key="6">
    <source>
        <dbReference type="Pfam" id="PF14464"/>
    </source>
</evidence>
<evidence type="ECO:0000256" key="1">
    <source>
        <dbReference type="ARBA" id="ARBA00022670"/>
    </source>
</evidence>
<evidence type="ECO:0000313" key="8">
    <source>
        <dbReference type="EMBL" id="MBM9938661.1"/>
    </source>
</evidence>
<reference evidence="9" key="1">
    <citation type="submission" date="2021-01" db="EMBL/GenBank/DDBJ databases">
        <title>Stenotrophomonas maltophilia.</title>
        <authorList>
            <person name="Yu Y."/>
        </authorList>
    </citation>
    <scope>NUCLEOTIDE SEQUENCE [LARGE SCALE GENOMIC DNA]</scope>
    <source>
        <strain evidence="9">As-6</strain>
    </source>
</reference>
<organism evidence="7 10">
    <name type="scientific">Stenotrophomonas lactitubi</name>
    <dbReference type="NCBI Taxonomy" id="2045214"/>
    <lineage>
        <taxon>Bacteria</taxon>
        <taxon>Pseudomonadati</taxon>
        <taxon>Pseudomonadota</taxon>
        <taxon>Gammaproteobacteria</taxon>
        <taxon>Lysobacterales</taxon>
        <taxon>Lysobacteraceae</taxon>
        <taxon>Stenotrophomonas</taxon>
    </lineage>
</organism>
<evidence type="ECO:0000313" key="9">
    <source>
        <dbReference type="Proteomes" id="UP000749453"/>
    </source>
</evidence>
<keyword evidence="2" id="KW-0479">Metal-binding</keyword>
<proteinExistence type="predicted"/>
<dbReference type="Proteomes" id="UP000749453">
    <property type="component" value="Unassembled WGS sequence"/>
</dbReference>
<evidence type="ECO:0000256" key="5">
    <source>
        <dbReference type="ARBA" id="ARBA00023049"/>
    </source>
</evidence>
<keyword evidence="9" id="KW-1185">Reference proteome</keyword>
<comment type="caution">
    <text evidence="7">The sequence shown here is derived from an EMBL/GenBank/DDBJ whole genome shotgun (WGS) entry which is preliminary data.</text>
</comment>
<dbReference type="EMBL" id="JAFFTA010000020">
    <property type="protein sequence ID" value="MBM9914531.1"/>
    <property type="molecule type" value="Genomic_DNA"/>
</dbReference>
<dbReference type="GO" id="GO:0046872">
    <property type="term" value="F:metal ion binding"/>
    <property type="evidence" value="ECO:0007669"/>
    <property type="project" value="UniProtKB-KW"/>
</dbReference>
<dbReference type="GO" id="GO:0006508">
    <property type="term" value="P:proteolysis"/>
    <property type="evidence" value="ECO:0007669"/>
    <property type="project" value="UniProtKB-KW"/>
</dbReference>
<dbReference type="AlphaFoldDB" id="A0AAW4GHN9"/>
<keyword evidence="5" id="KW-0482">Metalloprotease</keyword>
<accession>A0AAW4GHN9</accession>
<dbReference type="InterPro" id="IPR028090">
    <property type="entry name" value="JAB_dom_prok"/>
</dbReference>
<dbReference type="Gene3D" id="3.40.140.10">
    <property type="entry name" value="Cytidine Deaminase, domain 2"/>
    <property type="match status" value="1"/>
</dbReference>
<dbReference type="Pfam" id="PF14464">
    <property type="entry name" value="Prok-JAB"/>
    <property type="match status" value="1"/>
</dbReference>
<gene>
    <name evidence="7" type="ORF">JJW18_13750</name>
    <name evidence="8" type="ORF">JJW19_10950</name>
</gene>
<feature type="domain" description="JAB" evidence="6">
    <location>
        <begin position="20"/>
        <end position="147"/>
    </location>
</feature>
<reference evidence="7" key="2">
    <citation type="submission" date="2021-01" db="EMBL/GenBank/DDBJ databases">
        <authorList>
            <person name="Yu Y."/>
        </authorList>
    </citation>
    <scope>NUCLEOTIDE SEQUENCE</scope>
    <source>
        <strain evidence="7">As-5</strain>
        <strain evidence="8">As-6</strain>
    </source>
</reference>
<sequence length="165" mass="18701">MNDLLWEWSWPAVDGSVLVPASLLESLARYRQRAWNFERGGQLFIDPADPRGLVLSVATAPDGRDRAGWTWLELDPNRCKDEIRKYNSLGMRLIGHWHTHPQSVPRISTTDISSVGRFAQANAQFLENPLAVIVGQSPEPEGIQAWLFREGRPLLAQRRVMDTQS</sequence>
<protein>
    <submittedName>
        <fullName evidence="7">Mov34/MPN/PAD-1 family protein</fullName>
    </submittedName>
</protein>
<evidence type="ECO:0000313" key="10">
    <source>
        <dbReference type="Proteomes" id="UP000784064"/>
    </source>
</evidence>
<keyword evidence="4" id="KW-0862">Zinc</keyword>
<dbReference type="Proteomes" id="UP000784064">
    <property type="component" value="Unassembled WGS sequence"/>
</dbReference>